<sequence>MISLVVAYDKEKGIGNENTIPWRIKNDMLRVKELTTGQTIIMGRKTLESIGRALPNRVNRVLTRNPEVLGDYKNIEVFSDDKKILENIKTKNVFIFGGGAIYNKYFDICDEMFVTEVETVANTDTKFPDFSLEEWELIEKKDFKKDDDNEFDYSFLHYKRKEGK</sequence>
<dbReference type="UniPathway" id="UPA00077">
    <property type="reaction ID" value="UER00158"/>
</dbReference>
<comment type="catalytic activity">
    <reaction evidence="7">
        <text>(6S)-5,6,7,8-tetrahydrofolate + NADP(+) = 7,8-dihydrofolate + NADPH + H(+)</text>
        <dbReference type="Rhea" id="RHEA:15009"/>
        <dbReference type="ChEBI" id="CHEBI:15378"/>
        <dbReference type="ChEBI" id="CHEBI:57451"/>
        <dbReference type="ChEBI" id="CHEBI:57453"/>
        <dbReference type="ChEBI" id="CHEBI:57783"/>
        <dbReference type="ChEBI" id="CHEBI:58349"/>
        <dbReference type="EC" id="1.5.1.3"/>
    </reaction>
</comment>
<dbReference type="PIRSF" id="PIRSF000194">
    <property type="entry name" value="DHFR"/>
    <property type="match status" value="1"/>
</dbReference>
<protein>
    <recommendedName>
        <fullName evidence="3 7">Dihydrofolate reductase</fullName>
        <ecNumber evidence="3 7">1.5.1.3</ecNumber>
    </recommendedName>
</protein>
<keyword evidence="5 7" id="KW-0521">NADP</keyword>
<dbReference type="GO" id="GO:0004146">
    <property type="term" value="F:dihydrofolate reductase activity"/>
    <property type="evidence" value="ECO:0007669"/>
    <property type="project" value="UniProtKB-EC"/>
</dbReference>
<dbReference type="Pfam" id="PF00186">
    <property type="entry name" value="DHFR_1"/>
    <property type="match status" value="1"/>
</dbReference>
<evidence type="ECO:0000259" key="9">
    <source>
        <dbReference type="PROSITE" id="PS51330"/>
    </source>
</evidence>
<comment type="caution">
    <text evidence="10">The sequence shown here is derived from an EMBL/GenBank/DDBJ whole genome shotgun (WGS) entry which is preliminary data.</text>
</comment>
<dbReference type="CDD" id="cd00209">
    <property type="entry name" value="DHFR"/>
    <property type="match status" value="1"/>
</dbReference>
<feature type="domain" description="DHFR" evidence="9">
    <location>
        <begin position="1"/>
        <end position="160"/>
    </location>
</feature>
<dbReference type="GO" id="GO:0050661">
    <property type="term" value="F:NADP binding"/>
    <property type="evidence" value="ECO:0007669"/>
    <property type="project" value="InterPro"/>
</dbReference>
<dbReference type="eggNOG" id="COG0262">
    <property type="taxonomic scope" value="Bacteria"/>
</dbReference>
<dbReference type="GO" id="GO:0046452">
    <property type="term" value="P:dihydrofolate metabolic process"/>
    <property type="evidence" value="ECO:0007669"/>
    <property type="project" value="TreeGrafter"/>
</dbReference>
<dbReference type="InterPro" id="IPR017925">
    <property type="entry name" value="DHFR_CS"/>
</dbReference>
<dbReference type="EMBL" id="AWVP01000016">
    <property type="protein sequence ID" value="ERK60176.1"/>
    <property type="molecule type" value="Genomic_DNA"/>
</dbReference>
<dbReference type="PANTHER" id="PTHR48069:SF3">
    <property type="entry name" value="DIHYDROFOLATE REDUCTASE"/>
    <property type="match status" value="1"/>
</dbReference>
<dbReference type="InterPro" id="IPR001796">
    <property type="entry name" value="DHFR_dom"/>
</dbReference>
<evidence type="ECO:0000256" key="5">
    <source>
        <dbReference type="ARBA" id="ARBA00022857"/>
    </source>
</evidence>
<evidence type="ECO:0000256" key="7">
    <source>
        <dbReference type="PIRNR" id="PIRNR000194"/>
    </source>
</evidence>
<dbReference type="InterPro" id="IPR012259">
    <property type="entry name" value="DHFR"/>
</dbReference>
<dbReference type="EC" id="1.5.1.3" evidence="3 7"/>
<dbReference type="Gene3D" id="3.40.430.10">
    <property type="entry name" value="Dihydrofolate Reductase, subunit A"/>
    <property type="match status" value="1"/>
</dbReference>
<dbReference type="PROSITE" id="PS00075">
    <property type="entry name" value="DHFR_1"/>
    <property type="match status" value="1"/>
</dbReference>
<gene>
    <name evidence="10" type="ORF">HMPREF1983_00277</name>
</gene>
<evidence type="ECO:0000256" key="2">
    <source>
        <dbReference type="ARBA" id="ARBA00009539"/>
    </source>
</evidence>
<dbReference type="PATRIC" id="fig|1321820.3.peg.272"/>
<keyword evidence="11" id="KW-1185">Reference proteome</keyword>
<comment type="similarity">
    <text evidence="2 7 8">Belongs to the dihydrofolate reductase family.</text>
</comment>
<dbReference type="RefSeq" id="WP_021752601.1">
    <property type="nucleotide sequence ID" value="NZ_KI271813.1"/>
</dbReference>
<comment type="function">
    <text evidence="7">Key enzyme in folate metabolism. Catalyzes an essential reaction for de novo glycine and purine synthesis, and for DNA precursor synthesis.</text>
</comment>
<dbReference type="Proteomes" id="UP000016637">
    <property type="component" value="Unassembled WGS sequence"/>
</dbReference>
<evidence type="ECO:0000256" key="4">
    <source>
        <dbReference type="ARBA" id="ARBA00022563"/>
    </source>
</evidence>
<reference evidence="10 11" key="1">
    <citation type="submission" date="2013-08" db="EMBL/GenBank/DDBJ databases">
        <authorList>
            <person name="Weinstock G."/>
            <person name="Sodergren E."/>
            <person name="Wylie T."/>
            <person name="Fulton L."/>
            <person name="Fulton R."/>
            <person name="Fronick C."/>
            <person name="O'Laughlin M."/>
            <person name="Godfrey J."/>
            <person name="Miner T."/>
            <person name="Herter B."/>
            <person name="Appelbaum E."/>
            <person name="Cordes M."/>
            <person name="Lek S."/>
            <person name="Wollam A."/>
            <person name="Pepin K.H."/>
            <person name="Palsikar V.B."/>
            <person name="Mitreva M."/>
            <person name="Wilson R.K."/>
        </authorList>
    </citation>
    <scope>NUCLEOTIDE SEQUENCE [LARGE SCALE GENOMIC DNA]</scope>
    <source>
        <strain evidence="10 11">ATCC 700627</strain>
    </source>
</reference>
<evidence type="ECO:0000256" key="8">
    <source>
        <dbReference type="RuleBase" id="RU004474"/>
    </source>
</evidence>
<name>U2QUG6_9BACL</name>
<evidence type="ECO:0000256" key="6">
    <source>
        <dbReference type="ARBA" id="ARBA00023002"/>
    </source>
</evidence>
<dbReference type="AlphaFoldDB" id="U2QUG6"/>
<keyword evidence="4 7" id="KW-0554">One-carbon metabolism</keyword>
<accession>U2QUG6</accession>
<evidence type="ECO:0000256" key="3">
    <source>
        <dbReference type="ARBA" id="ARBA00012856"/>
    </source>
</evidence>
<evidence type="ECO:0000256" key="1">
    <source>
        <dbReference type="ARBA" id="ARBA00004903"/>
    </source>
</evidence>
<evidence type="ECO:0000313" key="11">
    <source>
        <dbReference type="Proteomes" id="UP000016637"/>
    </source>
</evidence>
<dbReference type="InterPro" id="IPR024072">
    <property type="entry name" value="DHFR-like_dom_sf"/>
</dbReference>
<organism evidence="10 11">
    <name type="scientific">Gemella bergeri ATCC 700627</name>
    <dbReference type="NCBI Taxonomy" id="1321820"/>
    <lineage>
        <taxon>Bacteria</taxon>
        <taxon>Bacillati</taxon>
        <taxon>Bacillota</taxon>
        <taxon>Bacilli</taxon>
        <taxon>Bacillales</taxon>
        <taxon>Gemellaceae</taxon>
        <taxon>Gemella</taxon>
    </lineage>
</organism>
<dbReference type="GO" id="GO:0006730">
    <property type="term" value="P:one-carbon metabolic process"/>
    <property type="evidence" value="ECO:0007669"/>
    <property type="project" value="UniProtKB-KW"/>
</dbReference>
<comment type="pathway">
    <text evidence="1 7">Cofactor biosynthesis; tetrahydrofolate biosynthesis; 5,6,7,8-tetrahydrofolate from 7,8-dihydrofolate: step 1/1.</text>
</comment>
<dbReference type="PROSITE" id="PS51330">
    <property type="entry name" value="DHFR_2"/>
    <property type="match status" value="1"/>
</dbReference>
<dbReference type="SUPFAM" id="SSF53597">
    <property type="entry name" value="Dihydrofolate reductase-like"/>
    <property type="match status" value="1"/>
</dbReference>
<keyword evidence="6 7" id="KW-0560">Oxidoreductase</keyword>
<proteinExistence type="inferred from homology"/>
<dbReference type="HOGENOM" id="CLU_043966_5_2_9"/>
<dbReference type="PRINTS" id="PR00070">
    <property type="entry name" value="DHFR"/>
</dbReference>
<dbReference type="GO" id="GO:0046655">
    <property type="term" value="P:folic acid metabolic process"/>
    <property type="evidence" value="ECO:0007669"/>
    <property type="project" value="TreeGrafter"/>
</dbReference>
<dbReference type="PANTHER" id="PTHR48069">
    <property type="entry name" value="DIHYDROFOLATE REDUCTASE"/>
    <property type="match status" value="1"/>
</dbReference>
<dbReference type="GO" id="GO:0046654">
    <property type="term" value="P:tetrahydrofolate biosynthetic process"/>
    <property type="evidence" value="ECO:0007669"/>
    <property type="project" value="UniProtKB-UniPathway"/>
</dbReference>
<dbReference type="GO" id="GO:0005829">
    <property type="term" value="C:cytosol"/>
    <property type="evidence" value="ECO:0007669"/>
    <property type="project" value="TreeGrafter"/>
</dbReference>
<evidence type="ECO:0000313" key="10">
    <source>
        <dbReference type="EMBL" id="ERK60176.1"/>
    </source>
</evidence>